<reference evidence="9" key="1">
    <citation type="journal article" date="2019" name="Int. J. Syst. Evol. Microbiol.">
        <title>The Global Catalogue of Microorganisms (GCM) 10K type strain sequencing project: providing services to taxonomists for standard genome sequencing and annotation.</title>
        <authorList>
            <consortium name="The Broad Institute Genomics Platform"/>
            <consortium name="The Broad Institute Genome Sequencing Center for Infectious Disease"/>
            <person name="Wu L."/>
            <person name="Ma J."/>
        </authorList>
    </citation>
    <scope>NUCLEOTIDE SEQUENCE [LARGE SCALE GENOMIC DNA]</scope>
    <source>
        <strain evidence="9">JCM 17664</strain>
    </source>
</reference>
<dbReference type="Pfam" id="PF07980">
    <property type="entry name" value="SusD_RagB"/>
    <property type="match status" value="1"/>
</dbReference>
<name>A0ABP8G229_9BACT</name>
<dbReference type="InterPro" id="IPR033985">
    <property type="entry name" value="SusD-like_N"/>
</dbReference>
<evidence type="ECO:0000259" key="7">
    <source>
        <dbReference type="Pfam" id="PF14322"/>
    </source>
</evidence>
<gene>
    <name evidence="8" type="ORF">GCM10023143_26910</name>
</gene>
<evidence type="ECO:0000259" key="6">
    <source>
        <dbReference type="Pfam" id="PF07980"/>
    </source>
</evidence>
<dbReference type="EMBL" id="BAABFN010000007">
    <property type="protein sequence ID" value="GAA4315498.1"/>
    <property type="molecule type" value="Genomic_DNA"/>
</dbReference>
<keyword evidence="3" id="KW-0732">Signal</keyword>
<evidence type="ECO:0000256" key="5">
    <source>
        <dbReference type="ARBA" id="ARBA00023237"/>
    </source>
</evidence>
<feature type="domain" description="SusD-like N-terminal" evidence="7">
    <location>
        <begin position="42"/>
        <end position="219"/>
    </location>
</feature>
<dbReference type="PROSITE" id="PS51257">
    <property type="entry name" value="PROKAR_LIPOPROTEIN"/>
    <property type="match status" value="1"/>
</dbReference>
<evidence type="ECO:0000256" key="1">
    <source>
        <dbReference type="ARBA" id="ARBA00004442"/>
    </source>
</evidence>
<dbReference type="SUPFAM" id="SSF48452">
    <property type="entry name" value="TPR-like"/>
    <property type="match status" value="1"/>
</dbReference>
<dbReference type="InterPro" id="IPR012944">
    <property type="entry name" value="SusD_RagB_dom"/>
</dbReference>
<comment type="subcellular location">
    <subcellularLocation>
        <location evidence="1">Cell outer membrane</location>
    </subcellularLocation>
</comment>
<keyword evidence="5" id="KW-0998">Cell outer membrane</keyword>
<keyword evidence="9" id="KW-1185">Reference proteome</keyword>
<organism evidence="8 9">
    <name type="scientific">Compostibacter hankyongensis</name>
    <dbReference type="NCBI Taxonomy" id="1007089"/>
    <lineage>
        <taxon>Bacteria</taxon>
        <taxon>Pseudomonadati</taxon>
        <taxon>Bacteroidota</taxon>
        <taxon>Chitinophagia</taxon>
        <taxon>Chitinophagales</taxon>
        <taxon>Chitinophagaceae</taxon>
        <taxon>Compostibacter</taxon>
    </lineage>
</organism>
<sequence length="495" mass="56080">MKRILYFFILLSVALAGCEKSGFLKESPTDRFVEGNFYSSPSDAQAAVDAVYNQLYSIYDRNMILLNDLPADDEKNGLGMPNQYLQDLEFLKYTTENTFIQSMWGSNYSGIGRANSAINNINKMSFDTTLKARLIGEASFLRALYYFNLVRFFGDVPLILDLKTLKDAIIPRTSTDSVYDQIIKDLQFAEDNLPVNYDSKNLGRATSGAAKILLGEVYLTRHDFQQAADKLAEVVKHEEEYGYGLNNDFADNWKIPTENGKESVFSVQHLPPPGHAIGLMTLEGPKYSVPGGGIPGIPNTNEADIPTMDLYTRYIDGDTRKDVTFKIEYLSPANGQIYKSSIPLFGKYWEEGLTKTGNCDINMQVIRYADALLMYAESLNETGNTADAVKILNRVRERAFHDTEHDYADLTQSQFRTKIYLERRLEFANEGKRWFDLVRTGRLLEVMKAHGTLEAKLAESNKTTITQNARAYQSLYPIPQRELDLNKLLTQNQGW</sequence>
<feature type="domain" description="RagB/SusD" evidence="6">
    <location>
        <begin position="326"/>
        <end position="495"/>
    </location>
</feature>
<dbReference type="CDD" id="cd08977">
    <property type="entry name" value="SusD"/>
    <property type="match status" value="1"/>
</dbReference>
<comment type="caution">
    <text evidence="8">The sequence shown here is derived from an EMBL/GenBank/DDBJ whole genome shotgun (WGS) entry which is preliminary data.</text>
</comment>
<dbReference type="RefSeq" id="WP_344980172.1">
    <property type="nucleotide sequence ID" value="NZ_BAABFN010000007.1"/>
</dbReference>
<comment type="similarity">
    <text evidence="2">Belongs to the SusD family.</text>
</comment>
<evidence type="ECO:0000313" key="8">
    <source>
        <dbReference type="EMBL" id="GAA4315498.1"/>
    </source>
</evidence>
<evidence type="ECO:0000313" key="9">
    <source>
        <dbReference type="Proteomes" id="UP001501207"/>
    </source>
</evidence>
<protein>
    <submittedName>
        <fullName evidence="8">RagB/SusD family nutrient uptake outer membrane protein</fullName>
    </submittedName>
</protein>
<proteinExistence type="inferred from homology"/>
<dbReference type="Proteomes" id="UP001501207">
    <property type="component" value="Unassembled WGS sequence"/>
</dbReference>
<dbReference type="Gene3D" id="1.25.40.390">
    <property type="match status" value="1"/>
</dbReference>
<evidence type="ECO:0000256" key="3">
    <source>
        <dbReference type="ARBA" id="ARBA00022729"/>
    </source>
</evidence>
<accession>A0ABP8G229</accession>
<evidence type="ECO:0000256" key="4">
    <source>
        <dbReference type="ARBA" id="ARBA00023136"/>
    </source>
</evidence>
<keyword evidence="4" id="KW-0472">Membrane</keyword>
<dbReference type="InterPro" id="IPR011990">
    <property type="entry name" value="TPR-like_helical_dom_sf"/>
</dbReference>
<dbReference type="Pfam" id="PF14322">
    <property type="entry name" value="SusD-like_3"/>
    <property type="match status" value="1"/>
</dbReference>
<evidence type="ECO:0000256" key="2">
    <source>
        <dbReference type="ARBA" id="ARBA00006275"/>
    </source>
</evidence>